<accession>A0A4S8KIZ9</accession>
<evidence type="ECO:0000256" key="1">
    <source>
        <dbReference type="ARBA" id="ARBA00007623"/>
    </source>
</evidence>
<evidence type="ECO:0000313" key="8">
    <source>
        <dbReference type="EMBL" id="THU75436.1"/>
    </source>
</evidence>
<name>A0A4S8KIZ9_DENBC</name>
<dbReference type="Proteomes" id="UP000297245">
    <property type="component" value="Unassembled WGS sequence"/>
</dbReference>
<dbReference type="EMBL" id="ML182139">
    <property type="protein sequence ID" value="THU75436.1"/>
    <property type="molecule type" value="Genomic_DNA"/>
</dbReference>
<comment type="caution">
    <text evidence="6">Lacks conserved residue(s) required for the propagation of feature annotation.</text>
</comment>
<evidence type="ECO:0000259" key="7">
    <source>
        <dbReference type="PROSITE" id="PS50203"/>
    </source>
</evidence>
<keyword evidence="2" id="KW-0645">Protease</keyword>
<feature type="active site" evidence="5">
    <location>
        <position position="132"/>
    </location>
</feature>
<dbReference type="Pfam" id="PF00648">
    <property type="entry name" value="Peptidase_C2"/>
    <property type="match status" value="1"/>
</dbReference>
<feature type="domain" description="Calpain catalytic" evidence="7">
    <location>
        <begin position="103"/>
        <end position="176"/>
    </location>
</feature>
<dbReference type="PANTHER" id="PTHR10183">
    <property type="entry name" value="CALPAIN"/>
    <property type="match status" value="1"/>
</dbReference>
<evidence type="ECO:0000256" key="6">
    <source>
        <dbReference type="PROSITE-ProRule" id="PRU00239"/>
    </source>
</evidence>
<evidence type="ECO:0000256" key="5">
    <source>
        <dbReference type="PIRSR" id="PIRSR622684-1"/>
    </source>
</evidence>
<keyword evidence="9" id="KW-1185">Reference proteome</keyword>
<dbReference type="SUPFAM" id="SSF54001">
    <property type="entry name" value="Cysteine proteinases"/>
    <property type="match status" value="1"/>
</dbReference>
<dbReference type="GO" id="GO:0004198">
    <property type="term" value="F:calcium-dependent cysteine-type endopeptidase activity"/>
    <property type="evidence" value="ECO:0007669"/>
    <property type="project" value="InterPro"/>
</dbReference>
<dbReference type="InterPro" id="IPR000169">
    <property type="entry name" value="Pept_cys_AS"/>
</dbReference>
<protein>
    <submittedName>
        <fullName evidence="8">Cysteine proteinase</fullName>
    </submittedName>
</protein>
<dbReference type="OrthoDB" id="424753at2759"/>
<dbReference type="GO" id="GO:0006508">
    <property type="term" value="P:proteolysis"/>
    <property type="evidence" value="ECO:0007669"/>
    <property type="project" value="UniProtKB-KW"/>
</dbReference>
<keyword evidence="3" id="KW-0378">Hydrolase</keyword>
<sequence length="176" mass="20059">MPVFNLFNKTAVTVEKEKEKKKAAVPLSQTTFVQQPEKAGLLVTEELDKALNDCRAKVDRISKDCKMRNRKFRDVEFDIELDPQRCLHGLGETSEEYSPSDVQRVSEIFENPQFFVDGADSADLVQGDIGDCWFVSALATMATKKNLVERFCVARDEQVGVYGFIFFRDAYWVTVI</sequence>
<evidence type="ECO:0000256" key="2">
    <source>
        <dbReference type="ARBA" id="ARBA00022670"/>
    </source>
</evidence>
<dbReference type="PRINTS" id="PR00704">
    <property type="entry name" value="CALPAIN"/>
</dbReference>
<organism evidence="8 9">
    <name type="scientific">Dendrothele bispora (strain CBS 962.96)</name>
    <dbReference type="NCBI Taxonomy" id="1314807"/>
    <lineage>
        <taxon>Eukaryota</taxon>
        <taxon>Fungi</taxon>
        <taxon>Dikarya</taxon>
        <taxon>Basidiomycota</taxon>
        <taxon>Agaricomycotina</taxon>
        <taxon>Agaricomycetes</taxon>
        <taxon>Agaricomycetidae</taxon>
        <taxon>Agaricales</taxon>
        <taxon>Agaricales incertae sedis</taxon>
        <taxon>Dendrothele</taxon>
    </lineage>
</organism>
<evidence type="ECO:0000256" key="4">
    <source>
        <dbReference type="ARBA" id="ARBA00022807"/>
    </source>
</evidence>
<dbReference type="PROSITE" id="PS50203">
    <property type="entry name" value="CALPAIN_CAT"/>
    <property type="match status" value="1"/>
</dbReference>
<dbReference type="PROSITE" id="PS00139">
    <property type="entry name" value="THIOL_PROTEASE_CYS"/>
    <property type="match status" value="1"/>
</dbReference>
<feature type="non-terminal residue" evidence="8">
    <location>
        <position position="176"/>
    </location>
</feature>
<gene>
    <name evidence="8" type="ORF">K435DRAFT_771580</name>
</gene>
<evidence type="ECO:0000313" key="9">
    <source>
        <dbReference type="Proteomes" id="UP000297245"/>
    </source>
</evidence>
<keyword evidence="4" id="KW-0788">Thiol protease</keyword>
<comment type="similarity">
    <text evidence="1">Belongs to the peptidase C2 family.</text>
</comment>
<dbReference type="InterPro" id="IPR038765">
    <property type="entry name" value="Papain-like_cys_pep_sf"/>
</dbReference>
<dbReference type="AlphaFoldDB" id="A0A4S8KIZ9"/>
<dbReference type="InterPro" id="IPR001300">
    <property type="entry name" value="Peptidase_C2_calpain_cat"/>
</dbReference>
<proteinExistence type="inferred from homology"/>
<dbReference type="PANTHER" id="PTHR10183:SF379">
    <property type="entry name" value="CALPAIN-5"/>
    <property type="match status" value="1"/>
</dbReference>
<dbReference type="InterPro" id="IPR022684">
    <property type="entry name" value="Calpain_cysteine_protease"/>
</dbReference>
<reference evidence="8 9" key="1">
    <citation type="journal article" date="2019" name="Nat. Ecol. Evol.">
        <title>Megaphylogeny resolves global patterns of mushroom evolution.</title>
        <authorList>
            <person name="Varga T."/>
            <person name="Krizsan K."/>
            <person name="Foldi C."/>
            <person name="Dima B."/>
            <person name="Sanchez-Garcia M."/>
            <person name="Sanchez-Ramirez S."/>
            <person name="Szollosi G.J."/>
            <person name="Szarkandi J.G."/>
            <person name="Papp V."/>
            <person name="Albert L."/>
            <person name="Andreopoulos W."/>
            <person name="Angelini C."/>
            <person name="Antonin V."/>
            <person name="Barry K.W."/>
            <person name="Bougher N.L."/>
            <person name="Buchanan P."/>
            <person name="Buyck B."/>
            <person name="Bense V."/>
            <person name="Catcheside P."/>
            <person name="Chovatia M."/>
            <person name="Cooper J."/>
            <person name="Damon W."/>
            <person name="Desjardin D."/>
            <person name="Finy P."/>
            <person name="Geml J."/>
            <person name="Haridas S."/>
            <person name="Hughes K."/>
            <person name="Justo A."/>
            <person name="Karasinski D."/>
            <person name="Kautmanova I."/>
            <person name="Kiss B."/>
            <person name="Kocsube S."/>
            <person name="Kotiranta H."/>
            <person name="LaButti K.M."/>
            <person name="Lechner B.E."/>
            <person name="Liimatainen K."/>
            <person name="Lipzen A."/>
            <person name="Lukacs Z."/>
            <person name="Mihaltcheva S."/>
            <person name="Morgado L.N."/>
            <person name="Niskanen T."/>
            <person name="Noordeloos M.E."/>
            <person name="Ohm R.A."/>
            <person name="Ortiz-Santana B."/>
            <person name="Ovrebo C."/>
            <person name="Racz N."/>
            <person name="Riley R."/>
            <person name="Savchenko A."/>
            <person name="Shiryaev A."/>
            <person name="Soop K."/>
            <person name="Spirin V."/>
            <person name="Szebenyi C."/>
            <person name="Tomsovsky M."/>
            <person name="Tulloss R.E."/>
            <person name="Uehling J."/>
            <person name="Grigoriev I.V."/>
            <person name="Vagvolgyi C."/>
            <person name="Papp T."/>
            <person name="Martin F.M."/>
            <person name="Miettinen O."/>
            <person name="Hibbett D.S."/>
            <person name="Nagy L.G."/>
        </authorList>
    </citation>
    <scope>NUCLEOTIDE SEQUENCE [LARGE SCALE GENOMIC DNA]</scope>
    <source>
        <strain evidence="8 9">CBS 962.96</strain>
    </source>
</reference>
<evidence type="ECO:0000256" key="3">
    <source>
        <dbReference type="ARBA" id="ARBA00022801"/>
    </source>
</evidence>